<keyword evidence="3" id="KW-1185">Reference proteome</keyword>
<accession>A0A9X2XYW5</accession>
<dbReference type="Proteomes" id="UP001155483">
    <property type="component" value="Unassembled WGS sequence"/>
</dbReference>
<evidence type="ECO:0000256" key="1">
    <source>
        <dbReference type="SAM" id="Phobius"/>
    </source>
</evidence>
<proteinExistence type="predicted"/>
<keyword evidence="1" id="KW-0812">Transmembrane</keyword>
<evidence type="ECO:0000313" key="3">
    <source>
        <dbReference type="Proteomes" id="UP001155483"/>
    </source>
</evidence>
<dbReference type="RefSeq" id="WP_279299373.1">
    <property type="nucleotide sequence ID" value="NZ_JAOTIF010000025.1"/>
</dbReference>
<protein>
    <submittedName>
        <fullName evidence="2">CcoQ/FixQ family Cbb3-type cytochrome c oxidase assembly chaperone</fullName>
    </submittedName>
</protein>
<sequence length="68" mass="7879">MLKYIKQYASTIQGIDIYPTISLLIFVLFFIAVLYYVKTMDKKKVEEISSLPLDLDINQDQHAQVSSH</sequence>
<name>A0A9X2XYW5_9BACT</name>
<dbReference type="AlphaFoldDB" id="A0A9X2XYW5"/>
<comment type="caution">
    <text evidence="2">The sequence shown here is derived from an EMBL/GenBank/DDBJ whole genome shotgun (WGS) entry which is preliminary data.</text>
</comment>
<gene>
    <name evidence="2" type="ORF">OCK74_22645</name>
</gene>
<reference evidence="2" key="2">
    <citation type="submission" date="2023-04" db="EMBL/GenBank/DDBJ databases">
        <title>Paracnuella aquatica gen. nov., sp. nov., a member of the family Chitinophagaceae isolated from a hot spring.</title>
        <authorList>
            <person name="Wang C."/>
        </authorList>
    </citation>
    <scope>NUCLEOTIDE SEQUENCE</scope>
    <source>
        <strain evidence="2">LB-8</strain>
    </source>
</reference>
<feature type="transmembrane region" description="Helical" evidence="1">
    <location>
        <begin position="17"/>
        <end position="37"/>
    </location>
</feature>
<reference evidence="2" key="1">
    <citation type="submission" date="2022-09" db="EMBL/GenBank/DDBJ databases">
        <authorList>
            <person name="Yuan C."/>
            <person name="Ke Z."/>
        </authorList>
    </citation>
    <scope>NUCLEOTIDE SEQUENCE</scope>
    <source>
        <strain evidence="2">LB-8</strain>
    </source>
</reference>
<keyword evidence="1" id="KW-1133">Transmembrane helix</keyword>
<dbReference type="EMBL" id="JAOTIF010000025">
    <property type="protein sequence ID" value="MCU7551936.1"/>
    <property type="molecule type" value="Genomic_DNA"/>
</dbReference>
<organism evidence="2 3">
    <name type="scientific">Paraflavisolibacter caeni</name>
    <dbReference type="NCBI Taxonomy" id="2982496"/>
    <lineage>
        <taxon>Bacteria</taxon>
        <taxon>Pseudomonadati</taxon>
        <taxon>Bacteroidota</taxon>
        <taxon>Chitinophagia</taxon>
        <taxon>Chitinophagales</taxon>
        <taxon>Chitinophagaceae</taxon>
        <taxon>Paraflavisolibacter</taxon>
    </lineage>
</organism>
<keyword evidence="1" id="KW-0472">Membrane</keyword>
<evidence type="ECO:0000313" key="2">
    <source>
        <dbReference type="EMBL" id="MCU7551936.1"/>
    </source>
</evidence>